<dbReference type="AlphaFoldDB" id="E9HRC6"/>
<dbReference type="InterPro" id="IPR037869">
    <property type="entry name" value="Spp1/CFP1"/>
</dbReference>
<dbReference type="Gene3D" id="3.30.40.10">
    <property type="entry name" value="Zinc/RING finger domain, C3HC4 (zinc finger)"/>
    <property type="match status" value="1"/>
</dbReference>
<feature type="domain" description="PHD-type" evidence="7">
    <location>
        <begin position="4"/>
        <end position="55"/>
    </location>
</feature>
<keyword evidence="2" id="KW-0479">Metal-binding</keyword>
<dbReference type="OrthoDB" id="784962at2759"/>
<dbReference type="InterPro" id="IPR013083">
    <property type="entry name" value="Znf_RING/FYVE/PHD"/>
</dbReference>
<evidence type="ECO:0000256" key="5">
    <source>
        <dbReference type="ARBA" id="ARBA00023242"/>
    </source>
</evidence>
<feature type="non-terminal residue" evidence="8">
    <location>
        <position position="55"/>
    </location>
</feature>
<dbReference type="InterPro" id="IPR011011">
    <property type="entry name" value="Znf_FYVE_PHD"/>
</dbReference>
<dbReference type="PROSITE" id="PS01359">
    <property type="entry name" value="ZF_PHD_1"/>
    <property type="match status" value="1"/>
</dbReference>
<dbReference type="GO" id="GO:0048188">
    <property type="term" value="C:Set1C/COMPASS complex"/>
    <property type="evidence" value="ECO:0007669"/>
    <property type="project" value="InterPro"/>
</dbReference>
<dbReference type="EMBL" id="GL732734">
    <property type="protein sequence ID" value="EFX65710.1"/>
    <property type="molecule type" value="Genomic_DNA"/>
</dbReference>
<dbReference type="HOGENOM" id="CLU_205476_0_0_1"/>
<protein>
    <recommendedName>
        <fullName evidence="7">PHD-type domain-containing protein</fullName>
    </recommendedName>
</protein>
<dbReference type="CDD" id="cd15552">
    <property type="entry name" value="PHD_PHF3_like"/>
    <property type="match status" value="1"/>
</dbReference>
<evidence type="ECO:0000313" key="9">
    <source>
        <dbReference type="Proteomes" id="UP000000305"/>
    </source>
</evidence>
<evidence type="ECO:0000256" key="4">
    <source>
        <dbReference type="ARBA" id="ARBA00022833"/>
    </source>
</evidence>
<evidence type="ECO:0000256" key="1">
    <source>
        <dbReference type="ARBA" id="ARBA00004123"/>
    </source>
</evidence>
<dbReference type="PROSITE" id="PS50016">
    <property type="entry name" value="ZF_PHD_2"/>
    <property type="match status" value="1"/>
</dbReference>
<dbReference type="SMART" id="SM00249">
    <property type="entry name" value="PHD"/>
    <property type="match status" value="1"/>
</dbReference>
<dbReference type="PhylomeDB" id="E9HRC6"/>
<keyword evidence="3 6" id="KW-0863">Zinc-finger</keyword>
<gene>
    <name evidence="8" type="ORF">DAPPUDRAFT_37832</name>
</gene>
<dbReference type="InterPro" id="IPR001965">
    <property type="entry name" value="Znf_PHD"/>
</dbReference>
<dbReference type="eggNOG" id="KOG1634">
    <property type="taxonomic scope" value="Eukaryota"/>
</dbReference>
<dbReference type="Proteomes" id="UP000000305">
    <property type="component" value="Unassembled WGS sequence"/>
</dbReference>
<comment type="subcellular location">
    <subcellularLocation>
        <location evidence="1">Nucleus</location>
    </subcellularLocation>
</comment>
<organism evidence="8 9">
    <name type="scientific">Daphnia pulex</name>
    <name type="common">Water flea</name>
    <dbReference type="NCBI Taxonomy" id="6669"/>
    <lineage>
        <taxon>Eukaryota</taxon>
        <taxon>Metazoa</taxon>
        <taxon>Ecdysozoa</taxon>
        <taxon>Arthropoda</taxon>
        <taxon>Crustacea</taxon>
        <taxon>Branchiopoda</taxon>
        <taxon>Diplostraca</taxon>
        <taxon>Cladocera</taxon>
        <taxon>Anomopoda</taxon>
        <taxon>Daphniidae</taxon>
        <taxon>Daphnia</taxon>
    </lineage>
</organism>
<proteinExistence type="predicted"/>
<evidence type="ECO:0000259" key="7">
    <source>
        <dbReference type="PROSITE" id="PS50016"/>
    </source>
</evidence>
<name>E9HRC6_DAPPU</name>
<keyword evidence="9" id="KW-1185">Reference proteome</keyword>
<dbReference type="InterPro" id="IPR019786">
    <property type="entry name" value="Zinc_finger_PHD-type_CS"/>
</dbReference>
<dbReference type="InParanoid" id="E9HRC6"/>
<dbReference type="InterPro" id="IPR019787">
    <property type="entry name" value="Znf_PHD-finger"/>
</dbReference>
<dbReference type="SUPFAM" id="SSF57903">
    <property type="entry name" value="FYVE/PHD zinc finger"/>
    <property type="match status" value="1"/>
</dbReference>
<dbReference type="STRING" id="6669.E9HRC6"/>
<dbReference type="KEGG" id="dpx:DAPPUDRAFT_37832"/>
<keyword evidence="4" id="KW-0862">Zinc</keyword>
<dbReference type="GO" id="GO:0008270">
    <property type="term" value="F:zinc ion binding"/>
    <property type="evidence" value="ECO:0007669"/>
    <property type="project" value="UniProtKB-KW"/>
</dbReference>
<evidence type="ECO:0000256" key="2">
    <source>
        <dbReference type="ARBA" id="ARBA00022723"/>
    </source>
</evidence>
<sequence length="55" mass="6617">DPDRLWCVCREPHNNRFMICCDKCEEWFHGTCVGITRSMGRELELKKLEWICPKC</sequence>
<keyword evidence="5" id="KW-0539">Nucleus</keyword>
<evidence type="ECO:0000313" key="8">
    <source>
        <dbReference type="EMBL" id="EFX65710.1"/>
    </source>
</evidence>
<feature type="non-terminal residue" evidence="8">
    <location>
        <position position="1"/>
    </location>
</feature>
<reference evidence="8 9" key="1">
    <citation type="journal article" date="2011" name="Science">
        <title>The ecoresponsive genome of Daphnia pulex.</title>
        <authorList>
            <person name="Colbourne J.K."/>
            <person name="Pfrender M.E."/>
            <person name="Gilbert D."/>
            <person name="Thomas W.K."/>
            <person name="Tucker A."/>
            <person name="Oakley T.H."/>
            <person name="Tokishita S."/>
            <person name="Aerts A."/>
            <person name="Arnold G.J."/>
            <person name="Basu M.K."/>
            <person name="Bauer D.J."/>
            <person name="Caceres C.E."/>
            <person name="Carmel L."/>
            <person name="Casola C."/>
            <person name="Choi J.H."/>
            <person name="Detter J.C."/>
            <person name="Dong Q."/>
            <person name="Dusheyko S."/>
            <person name="Eads B.D."/>
            <person name="Frohlich T."/>
            <person name="Geiler-Samerotte K.A."/>
            <person name="Gerlach D."/>
            <person name="Hatcher P."/>
            <person name="Jogdeo S."/>
            <person name="Krijgsveld J."/>
            <person name="Kriventseva E.V."/>
            <person name="Kultz D."/>
            <person name="Laforsch C."/>
            <person name="Lindquist E."/>
            <person name="Lopez J."/>
            <person name="Manak J.R."/>
            <person name="Muller J."/>
            <person name="Pangilinan J."/>
            <person name="Patwardhan R.P."/>
            <person name="Pitluck S."/>
            <person name="Pritham E.J."/>
            <person name="Rechtsteiner A."/>
            <person name="Rho M."/>
            <person name="Rogozin I.B."/>
            <person name="Sakarya O."/>
            <person name="Salamov A."/>
            <person name="Schaack S."/>
            <person name="Shapiro H."/>
            <person name="Shiga Y."/>
            <person name="Skalitzky C."/>
            <person name="Smith Z."/>
            <person name="Souvorov A."/>
            <person name="Sung W."/>
            <person name="Tang Z."/>
            <person name="Tsuchiya D."/>
            <person name="Tu H."/>
            <person name="Vos H."/>
            <person name="Wang M."/>
            <person name="Wolf Y.I."/>
            <person name="Yamagata H."/>
            <person name="Yamada T."/>
            <person name="Ye Y."/>
            <person name="Shaw J.R."/>
            <person name="Andrews J."/>
            <person name="Crease T.J."/>
            <person name="Tang H."/>
            <person name="Lucas S.M."/>
            <person name="Robertson H.M."/>
            <person name="Bork P."/>
            <person name="Koonin E.V."/>
            <person name="Zdobnov E.M."/>
            <person name="Grigoriev I.V."/>
            <person name="Lynch M."/>
            <person name="Boore J.L."/>
        </authorList>
    </citation>
    <scope>NUCLEOTIDE SEQUENCE [LARGE SCALE GENOMIC DNA]</scope>
</reference>
<dbReference type="Pfam" id="PF00628">
    <property type="entry name" value="PHD"/>
    <property type="match status" value="1"/>
</dbReference>
<evidence type="ECO:0000256" key="3">
    <source>
        <dbReference type="ARBA" id="ARBA00022771"/>
    </source>
</evidence>
<dbReference type="PANTHER" id="PTHR46174">
    <property type="entry name" value="CXXC-TYPE ZINC FINGER PROTEIN 1"/>
    <property type="match status" value="1"/>
</dbReference>
<dbReference type="OMA" id="KKLEWIC"/>
<dbReference type="PANTHER" id="PTHR46174:SF1">
    <property type="entry name" value="CXXC-TYPE ZINC FINGER PROTEIN 1"/>
    <property type="match status" value="1"/>
</dbReference>
<evidence type="ECO:0000256" key="6">
    <source>
        <dbReference type="PROSITE-ProRule" id="PRU00146"/>
    </source>
</evidence>
<accession>E9HRC6</accession>